<proteinExistence type="predicted"/>
<evidence type="ECO:0000259" key="2">
    <source>
        <dbReference type="Pfam" id="PF13546"/>
    </source>
</evidence>
<accession>A0ABP9DEH4</accession>
<keyword evidence="1" id="KW-1133">Transmembrane helix</keyword>
<sequence length="429" mass="47607">MFDQAMARIAGRFKRVEPRATARAFVLALLSGVEQKNCWRLAEQAGHARPGPMQRLLRSTRWDADAVRDDIRAYVLEHLGAEDGVLIVDETGFLKKGTTSAGVQRQYTGTAGRVENTQVGVFLAYASSRGRALIDRRLYLPDASWCQDTERRIRAGVPDQVEFATKPTLAGQMITAALDGGIDVSWVTGDEAYGQDPGLRALLESRGIGYVLAVACSTRVQINHGRTTARADAVADRLPASAWHRQSAGAGAKGPRYYDWAWIETGTDGHRHLLIRRNPHSGELAYYLCCSPRRVPLSELVKVAGTRWCFQAAKGQVGLDHYQVRHWTAWHRHITLALLALAFLAFLVFLAVLAADATPARTADPNRPARSTYPIDLTVPEIRHLLGALLIPANTSPRRLLHWSNWRRHHQATARRSHYQRRLAAPSTG</sequence>
<feature type="transmembrane region" description="Helical" evidence="1">
    <location>
        <begin position="334"/>
        <end position="355"/>
    </location>
</feature>
<dbReference type="PANTHER" id="PTHR33627">
    <property type="entry name" value="TRANSPOSASE"/>
    <property type="match status" value="1"/>
</dbReference>
<gene>
    <name evidence="3" type="ORF">GCM10023235_11470</name>
</gene>
<dbReference type="NCBIfam" id="NF033540">
    <property type="entry name" value="transpos_IS701"/>
    <property type="match status" value="1"/>
</dbReference>
<organism evidence="3 4">
    <name type="scientific">Kitasatospora terrestris</name>
    <dbReference type="NCBI Taxonomy" id="258051"/>
    <lineage>
        <taxon>Bacteria</taxon>
        <taxon>Bacillati</taxon>
        <taxon>Actinomycetota</taxon>
        <taxon>Actinomycetes</taxon>
        <taxon>Kitasatosporales</taxon>
        <taxon>Streptomycetaceae</taxon>
        <taxon>Kitasatospora</taxon>
    </lineage>
</organism>
<dbReference type="EMBL" id="BAABIS010000001">
    <property type="protein sequence ID" value="GAA4838066.1"/>
    <property type="molecule type" value="Genomic_DNA"/>
</dbReference>
<feature type="domain" description="Transposase IS701-like DDE" evidence="2">
    <location>
        <begin position="12"/>
        <end position="226"/>
    </location>
</feature>
<keyword evidence="4" id="KW-1185">Reference proteome</keyword>
<dbReference type="Pfam" id="PF13546">
    <property type="entry name" value="DDE_5"/>
    <property type="match status" value="1"/>
</dbReference>
<dbReference type="SUPFAM" id="SSF53098">
    <property type="entry name" value="Ribonuclease H-like"/>
    <property type="match status" value="1"/>
</dbReference>
<dbReference type="PANTHER" id="PTHR33627:SF1">
    <property type="entry name" value="TRANSPOSASE"/>
    <property type="match status" value="1"/>
</dbReference>
<keyword evidence="1" id="KW-0812">Transmembrane</keyword>
<dbReference type="InterPro" id="IPR038721">
    <property type="entry name" value="IS701-like_DDE_dom"/>
</dbReference>
<dbReference type="InterPro" id="IPR039365">
    <property type="entry name" value="IS701-like"/>
</dbReference>
<evidence type="ECO:0000313" key="3">
    <source>
        <dbReference type="EMBL" id="GAA4838066.1"/>
    </source>
</evidence>
<keyword evidence="1" id="KW-0472">Membrane</keyword>
<evidence type="ECO:0000313" key="4">
    <source>
        <dbReference type="Proteomes" id="UP001501752"/>
    </source>
</evidence>
<name>A0ABP9DEH4_9ACTN</name>
<dbReference type="Proteomes" id="UP001501752">
    <property type="component" value="Unassembled WGS sequence"/>
</dbReference>
<protein>
    <submittedName>
        <fullName evidence="3">IS701 family transposase</fullName>
    </submittedName>
</protein>
<dbReference type="InterPro" id="IPR012337">
    <property type="entry name" value="RNaseH-like_sf"/>
</dbReference>
<evidence type="ECO:0000256" key="1">
    <source>
        <dbReference type="SAM" id="Phobius"/>
    </source>
</evidence>
<reference evidence="4" key="1">
    <citation type="journal article" date="2019" name="Int. J. Syst. Evol. Microbiol.">
        <title>The Global Catalogue of Microorganisms (GCM) 10K type strain sequencing project: providing services to taxonomists for standard genome sequencing and annotation.</title>
        <authorList>
            <consortium name="The Broad Institute Genomics Platform"/>
            <consortium name="The Broad Institute Genome Sequencing Center for Infectious Disease"/>
            <person name="Wu L."/>
            <person name="Ma J."/>
        </authorList>
    </citation>
    <scope>NUCLEOTIDE SEQUENCE [LARGE SCALE GENOMIC DNA]</scope>
    <source>
        <strain evidence="4">JCM 13006</strain>
    </source>
</reference>
<comment type="caution">
    <text evidence="3">The sequence shown here is derived from an EMBL/GenBank/DDBJ whole genome shotgun (WGS) entry which is preliminary data.</text>
</comment>